<dbReference type="Pfam" id="PF07687">
    <property type="entry name" value="M20_dimer"/>
    <property type="match status" value="1"/>
</dbReference>
<proteinExistence type="inferred from homology"/>
<feature type="binding site" evidence="3">
    <location>
        <position position="103"/>
    </location>
    <ligand>
        <name>Mn(2+)</name>
        <dbReference type="ChEBI" id="CHEBI:29035"/>
        <label>2</label>
    </ligand>
</feature>
<dbReference type="InterPro" id="IPR011650">
    <property type="entry name" value="Peptidase_M20_dimer"/>
</dbReference>
<keyword evidence="2 5" id="KW-0378">Hydrolase</keyword>
<dbReference type="PANTHER" id="PTHR11014:SF63">
    <property type="entry name" value="METALLOPEPTIDASE, PUTATIVE (AFU_ORTHOLOGUE AFUA_6G09600)-RELATED"/>
    <property type="match status" value="1"/>
</dbReference>
<gene>
    <name evidence="5" type="primary">amaA</name>
    <name evidence="5" type="ORF">MAMMFC1_00995</name>
</gene>
<name>A0A348AGZ9_9FIRM</name>
<dbReference type="EMBL" id="AP018449">
    <property type="protein sequence ID" value="BBB90347.1"/>
    <property type="molecule type" value="Genomic_DNA"/>
</dbReference>
<keyword evidence="6" id="KW-1185">Reference proteome</keyword>
<dbReference type="KEGG" id="mana:MAMMFC1_00995"/>
<dbReference type="FunFam" id="3.30.70.360:FF:000014">
    <property type="entry name" value="N-acyl-L-amino acid amidohydrolase"/>
    <property type="match status" value="1"/>
</dbReference>
<keyword evidence="3" id="KW-0464">Manganese</keyword>
<dbReference type="RefSeq" id="WP_126306988.1">
    <property type="nucleotide sequence ID" value="NZ_AP018449.1"/>
</dbReference>
<organism evidence="5 6">
    <name type="scientific">Methylomusa anaerophila</name>
    <dbReference type="NCBI Taxonomy" id="1930071"/>
    <lineage>
        <taxon>Bacteria</taxon>
        <taxon>Bacillati</taxon>
        <taxon>Bacillota</taxon>
        <taxon>Negativicutes</taxon>
        <taxon>Selenomonadales</taxon>
        <taxon>Sporomusaceae</taxon>
        <taxon>Methylomusa</taxon>
    </lineage>
</organism>
<dbReference type="InterPro" id="IPR036264">
    <property type="entry name" value="Bact_exopeptidase_dim_dom"/>
</dbReference>
<dbReference type="Proteomes" id="UP000276437">
    <property type="component" value="Chromosome"/>
</dbReference>
<evidence type="ECO:0000313" key="6">
    <source>
        <dbReference type="Proteomes" id="UP000276437"/>
    </source>
</evidence>
<evidence type="ECO:0000313" key="5">
    <source>
        <dbReference type="EMBL" id="BBB90347.1"/>
    </source>
</evidence>
<evidence type="ECO:0000256" key="1">
    <source>
        <dbReference type="ARBA" id="ARBA00006153"/>
    </source>
</evidence>
<dbReference type="PIRSF" id="PIRSF005962">
    <property type="entry name" value="Pept_M20D_amidohydro"/>
    <property type="match status" value="1"/>
</dbReference>
<dbReference type="GO" id="GO:0004046">
    <property type="term" value="F:aminoacylase activity"/>
    <property type="evidence" value="ECO:0007669"/>
    <property type="project" value="UniProtKB-EC"/>
</dbReference>
<dbReference type="InterPro" id="IPR017439">
    <property type="entry name" value="Amidohydrolase"/>
</dbReference>
<dbReference type="NCBIfam" id="TIGR01891">
    <property type="entry name" value="amidohydrolases"/>
    <property type="match status" value="1"/>
</dbReference>
<dbReference type="Pfam" id="PF01546">
    <property type="entry name" value="Peptidase_M20"/>
    <property type="match status" value="1"/>
</dbReference>
<reference evidence="5 6" key="1">
    <citation type="journal article" date="2018" name="Int. J. Syst. Evol. Microbiol.">
        <title>Methylomusa anaerophila gen. nov., sp. nov., an anaerobic methanol-utilizing bacterium isolated from a microbial fuel cell.</title>
        <authorList>
            <person name="Amano N."/>
            <person name="Yamamuro A."/>
            <person name="Miyahara M."/>
            <person name="Kouzuma A."/>
            <person name="Abe T."/>
            <person name="Watanabe K."/>
        </authorList>
    </citation>
    <scope>NUCLEOTIDE SEQUENCE [LARGE SCALE GENOMIC DNA]</scope>
    <source>
        <strain evidence="5 6">MMFC1</strain>
    </source>
</reference>
<dbReference type="Gene3D" id="3.40.630.10">
    <property type="entry name" value="Zn peptidases"/>
    <property type="match status" value="1"/>
</dbReference>
<dbReference type="EC" id="3.5.1.14" evidence="5"/>
<evidence type="ECO:0000256" key="2">
    <source>
        <dbReference type="ARBA" id="ARBA00022801"/>
    </source>
</evidence>
<dbReference type="InterPro" id="IPR002933">
    <property type="entry name" value="Peptidase_M20"/>
</dbReference>
<dbReference type="AlphaFoldDB" id="A0A348AGZ9"/>
<evidence type="ECO:0000256" key="3">
    <source>
        <dbReference type="PIRSR" id="PIRSR005962-1"/>
    </source>
</evidence>
<dbReference type="SUPFAM" id="SSF55031">
    <property type="entry name" value="Bacterial exopeptidase dimerisation domain"/>
    <property type="match status" value="1"/>
</dbReference>
<sequence>MLDLLQQINNQFEYMVAMRRYFHINPELSGQEEKTQAKIMDELRKLELEPRKCGGTGIVAELTGGRPGKTVALRADMDALPLHDELDKPYCSQVPGVCHACGHDGHMATLLGVAKVLSDRKGELSGNVRFLFQPSEEHLPGGALNMINAGGLSGVDAILGIHLWQPLPLGVMGITYGPIMASANEFCITVLGKGGHASMPQQTVDAILVGAQIVNALNTIVSRNINPQEAAVVSVGVFQAGKVYNIIADNAVIKGTVRVFDLELRETIFCRIEEMVKGICAAYGANHKLEFYRGYPPVINHPEIAAIAAAAGQEALGEENVWMIKPVMAGEDFSYYLETVPGAFWLVGAGNAAKGIVSPHHHPQFDFDETAMIHGAEILLRTTLKILADLTG</sequence>
<dbReference type="OrthoDB" id="9776731at2"/>
<feature type="binding site" evidence="3">
    <location>
        <position position="137"/>
    </location>
    <ligand>
        <name>Mn(2+)</name>
        <dbReference type="ChEBI" id="CHEBI:29035"/>
        <label>2</label>
    </ligand>
</feature>
<dbReference type="PANTHER" id="PTHR11014">
    <property type="entry name" value="PEPTIDASE M20 FAMILY MEMBER"/>
    <property type="match status" value="1"/>
</dbReference>
<feature type="domain" description="Peptidase M20 dimerisation" evidence="4">
    <location>
        <begin position="187"/>
        <end position="279"/>
    </location>
</feature>
<keyword evidence="3" id="KW-0479">Metal-binding</keyword>
<dbReference type="SUPFAM" id="SSF53187">
    <property type="entry name" value="Zn-dependent exopeptidases"/>
    <property type="match status" value="1"/>
</dbReference>
<feature type="binding site" evidence="3">
    <location>
        <position position="162"/>
    </location>
    <ligand>
        <name>Mn(2+)</name>
        <dbReference type="ChEBI" id="CHEBI:29035"/>
        <label>2</label>
    </ligand>
</feature>
<dbReference type="GO" id="GO:0046872">
    <property type="term" value="F:metal ion binding"/>
    <property type="evidence" value="ECO:0007669"/>
    <property type="project" value="UniProtKB-KW"/>
</dbReference>
<accession>A0A348AGZ9</accession>
<comment type="cofactor">
    <cofactor evidence="3">
        <name>Mn(2+)</name>
        <dbReference type="ChEBI" id="CHEBI:29035"/>
    </cofactor>
    <text evidence="3">The Mn(2+) ion enhances activity.</text>
</comment>
<feature type="binding site" evidence="3">
    <location>
        <position position="101"/>
    </location>
    <ligand>
        <name>Mn(2+)</name>
        <dbReference type="ChEBI" id="CHEBI:29035"/>
        <label>2</label>
    </ligand>
</feature>
<feature type="binding site" evidence="3">
    <location>
        <position position="361"/>
    </location>
    <ligand>
        <name>Mn(2+)</name>
        <dbReference type="ChEBI" id="CHEBI:29035"/>
        <label>2</label>
    </ligand>
</feature>
<protein>
    <submittedName>
        <fullName evidence="5">N-acyl-L-amino acid amidohydrolase</fullName>
        <ecNumber evidence="5">3.5.1.14</ecNumber>
    </submittedName>
</protein>
<comment type="similarity">
    <text evidence="1">Belongs to the peptidase M20 family.</text>
</comment>
<dbReference type="Gene3D" id="3.30.70.360">
    <property type="match status" value="1"/>
</dbReference>
<evidence type="ECO:0000259" key="4">
    <source>
        <dbReference type="Pfam" id="PF07687"/>
    </source>
</evidence>